<feature type="domain" description="Acyl-CoA dehydrogenase/oxidase C-terminal" evidence="5">
    <location>
        <begin position="286"/>
        <end position="378"/>
    </location>
</feature>
<keyword evidence="9" id="KW-1185">Reference proteome</keyword>
<evidence type="ECO:0000313" key="8">
    <source>
        <dbReference type="EMBL" id="MDV2478372.1"/>
    </source>
</evidence>
<dbReference type="RefSeq" id="WP_072812018.1">
    <property type="nucleotide sequence ID" value="NZ_JAHWLX010000076.1"/>
</dbReference>
<dbReference type="SUPFAM" id="SSF56645">
    <property type="entry name" value="Acyl-CoA dehydrogenase NM domain-like"/>
    <property type="match status" value="1"/>
</dbReference>
<evidence type="ECO:0000256" key="4">
    <source>
        <dbReference type="RuleBase" id="RU362125"/>
    </source>
</evidence>
<gene>
    <name evidence="8" type="ORF">F8M49_28515</name>
</gene>
<dbReference type="Gene3D" id="1.20.140.10">
    <property type="entry name" value="Butyryl-CoA Dehydrogenase, subunit A, domain 3"/>
    <property type="match status" value="1"/>
</dbReference>
<keyword evidence="3 4" id="KW-0560">Oxidoreductase</keyword>
<comment type="caution">
    <text evidence="8">The sequence shown here is derived from an EMBL/GenBank/DDBJ whole genome shotgun (WGS) entry which is preliminary data.</text>
</comment>
<evidence type="ECO:0000259" key="7">
    <source>
        <dbReference type="Pfam" id="PF02771"/>
    </source>
</evidence>
<comment type="similarity">
    <text evidence="4">Belongs to the acyl-CoA dehydrogenase family.</text>
</comment>
<comment type="cofactor">
    <cofactor evidence="1 4">
        <name>FAD</name>
        <dbReference type="ChEBI" id="CHEBI:57692"/>
    </cofactor>
</comment>
<dbReference type="InterPro" id="IPR006089">
    <property type="entry name" value="Acyl-CoA_DH_CS"/>
</dbReference>
<dbReference type="InterPro" id="IPR006091">
    <property type="entry name" value="Acyl-CoA_Oxase/DH_mid-dom"/>
</dbReference>
<dbReference type="PANTHER" id="PTHR43292">
    <property type="entry name" value="ACYL-COA DEHYDROGENASE"/>
    <property type="match status" value="1"/>
</dbReference>
<dbReference type="PANTHER" id="PTHR43292:SF4">
    <property type="entry name" value="ACYL-COA DEHYDROGENASE FADE34"/>
    <property type="match status" value="1"/>
</dbReference>
<dbReference type="InterPro" id="IPR009075">
    <property type="entry name" value="AcylCo_DH/oxidase_C"/>
</dbReference>
<dbReference type="Proteomes" id="UP001275440">
    <property type="component" value="Unassembled WGS sequence"/>
</dbReference>
<protein>
    <submittedName>
        <fullName evidence="8">Acyl-CoA dehydrogenase</fullName>
    </submittedName>
</protein>
<reference evidence="8 9" key="1">
    <citation type="submission" date="2019-10" db="EMBL/GenBank/DDBJ databases">
        <title>Draft Genome Assembly of Rhodococcus zopfii DSM44189.</title>
        <authorList>
            <person name="Sutton J.M."/>
            <person name="Akob D.M."/>
            <person name="Bushman T.J."/>
        </authorList>
    </citation>
    <scope>NUCLEOTIDE SEQUENCE [LARGE SCALE GENOMIC DNA]</scope>
    <source>
        <strain evidence="8 9">DSM 44189</strain>
    </source>
</reference>
<evidence type="ECO:0000256" key="2">
    <source>
        <dbReference type="ARBA" id="ARBA00022630"/>
    </source>
</evidence>
<dbReference type="Pfam" id="PF00441">
    <property type="entry name" value="Acyl-CoA_dh_1"/>
    <property type="match status" value="1"/>
</dbReference>
<feature type="domain" description="Acyl-CoA dehydrogenase/oxidase N-terminal" evidence="7">
    <location>
        <begin position="17"/>
        <end position="127"/>
    </location>
</feature>
<evidence type="ECO:0000259" key="6">
    <source>
        <dbReference type="Pfam" id="PF02770"/>
    </source>
</evidence>
<sequence length="381" mass="40656">MSTKLVPPAGAPDPALAQLRSEVRRFLHEQIESGVFTPGIDTWLTQWNPDFTRALAAKGWIGMTIPTEYGGHGRTFMERFVVTEELLAVGAPVAAQWVADRQAAPSLLKYGTEEQKRRFLPGIAAGEICWAIGMSEPDSGSDLASVKTRATQVDGGWRISGTKLWTSGAHHADAFFGLARSAPLDPAHRHDGLSQFIVLLDSPGVTIRPILSMSGEHHFNEVLLDDVFVPDDLVLGTVGSGWEQVTSELGFERSGPERFLSTFGLLDELVRGAGAGSVDPDLRLGAAIGRIAGLRRMSRAVSESLQRGEDAALSASVVKVLGTGLEGDIAELADELVGYGAGDDQLAQLVRAGVMQRPGFTLRGGTSEILRGVIARGLGLR</sequence>
<dbReference type="InterPro" id="IPR009100">
    <property type="entry name" value="AcylCoA_DH/oxidase_NM_dom_sf"/>
</dbReference>
<accession>A0ABU3WX99</accession>
<evidence type="ECO:0000256" key="1">
    <source>
        <dbReference type="ARBA" id="ARBA00001974"/>
    </source>
</evidence>
<evidence type="ECO:0000256" key="3">
    <source>
        <dbReference type="ARBA" id="ARBA00023002"/>
    </source>
</evidence>
<keyword evidence="2 4" id="KW-0285">Flavoprotein</keyword>
<dbReference type="PROSITE" id="PS00072">
    <property type="entry name" value="ACYL_COA_DH_1"/>
    <property type="match status" value="1"/>
</dbReference>
<dbReference type="InterPro" id="IPR013786">
    <property type="entry name" value="AcylCoA_DH/ox_N"/>
</dbReference>
<dbReference type="Pfam" id="PF02771">
    <property type="entry name" value="Acyl-CoA_dh_N"/>
    <property type="match status" value="1"/>
</dbReference>
<dbReference type="Pfam" id="PF02770">
    <property type="entry name" value="Acyl-CoA_dh_M"/>
    <property type="match status" value="1"/>
</dbReference>
<name>A0ABU3WX99_9NOCA</name>
<dbReference type="InterPro" id="IPR052161">
    <property type="entry name" value="Mycobact_Acyl-CoA_DH"/>
</dbReference>
<evidence type="ECO:0000313" key="9">
    <source>
        <dbReference type="Proteomes" id="UP001275440"/>
    </source>
</evidence>
<keyword evidence="4" id="KW-0274">FAD</keyword>
<organism evidence="8 9">
    <name type="scientific">Rhodococcus zopfii</name>
    <dbReference type="NCBI Taxonomy" id="43772"/>
    <lineage>
        <taxon>Bacteria</taxon>
        <taxon>Bacillati</taxon>
        <taxon>Actinomycetota</taxon>
        <taxon>Actinomycetes</taxon>
        <taxon>Mycobacteriales</taxon>
        <taxon>Nocardiaceae</taxon>
        <taxon>Rhodococcus</taxon>
    </lineage>
</organism>
<dbReference type="Gene3D" id="2.40.110.10">
    <property type="entry name" value="Butyryl-CoA Dehydrogenase, subunit A, domain 2"/>
    <property type="match status" value="1"/>
</dbReference>
<dbReference type="EMBL" id="WBMO01000005">
    <property type="protein sequence ID" value="MDV2478372.1"/>
    <property type="molecule type" value="Genomic_DNA"/>
</dbReference>
<evidence type="ECO:0000259" key="5">
    <source>
        <dbReference type="Pfam" id="PF00441"/>
    </source>
</evidence>
<dbReference type="Gene3D" id="1.10.540.10">
    <property type="entry name" value="Acyl-CoA dehydrogenase/oxidase, N-terminal domain"/>
    <property type="match status" value="1"/>
</dbReference>
<feature type="domain" description="Acyl-CoA oxidase/dehydrogenase middle" evidence="6">
    <location>
        <begin position="131"/>
        <end position="227"/>
    </location>
</feature>
<proteinExistence type="inferred from homology"/>
<dbReference type="InterPro" id="IPR037069">
    <property type="entry name" value="AcylCoA_DH/ox_N_sf"/>
</dbReference>
<dbReference type="InterPro" id="IPR046373">
    <property type="entry name" value="Acyl-CoA_Oxase/DH_mid-dom_sf"/>
</dbReference>